<reference evidence="2 3" key="1">
    <citation type="submission" date="2022-08" db="EMBL/GenBank/DDBJ databases">
        <title>Reclassification of Massilia species as members of the genera Telluria, Duganella, Pseudoduganella, Mokoshia gen. nov. and Zemynaea gen. nov. using orthogonal and non-orthogonal genome-based approaches.</title>
        <authorList>
            <person name="Bowman J.P."/>
        </authorList>
    </citation>
    <scope>NUCLEOTIDE SEQUENCE [LARGE SCALE GENOMIC DNA]</scope>
    <source>
        <strain evidence="2 3">LMG 28164</strain>
    </source>
</reference>
<protein>
    <submittedName>
        <fullName evidence="2">GNAT family N-acetyltransferase</fullName>
    </submittedName>
</protein>
<proteinExistence type="predicted"/>
<dbReference type="SUPFAM" id="SSF55729">
    <property type="entry name" value="Acyl-CoA N-acyltransferases (Nat)"/>
    <property type="match status" value="1"/>
</dbReference>
<dbReference type="InterPro" id="IPR051908">
    <property type="entry name" value="Ribosomal_N-acetyltransferase"/>
</dbReference>
<evidence type="ECO:0000313" key="2">
    <source>
        <dbReference type="EMBL" id="MCS0588940.1"/>
    </source>
</evidence>
<comment type="caution">
    <text evidence="2">The sequence shown here is derived from an EMBL/GenBank/DDBJ whole genome shotgun (WGS) entry which is preliminary data.</text>
</comment>
<name>A0ABT2A4D4_9BURK</name>
<dbReference type="Pfam" id="PF13302">
    <property type="entry name" value="Acetyltransf_3"/>
    <property type="match status" value="1"/>
</dbReference>
<sequence length="181" mass="19220">MTQLHAGRFLLRPFIMADAPAFAAAVRESAADPGSGLGQWMGWAHAAYSIDEARSWIAFCETARAAGHAHEFGIFLDDGSTLVGGAGLNQLNTVNAFCNLGYWTRASQQRQGAAPAAVQALARHAFGELKQARVEIVIADGNLPSMAVARKAGAVHECLARKRLQLRGAAVNAHVFSLIPD</sequence>
<accession>A0ABT2A4D4</accession>
<dbReference type="RefSeq" id="WP_258844708.1">
    <property type="nucleotide sequence ID" value="NZ_JANUGX010000006.1"/>
</dbReference>
<dbReference type="Gene3D" id="3.40.630.30">
    <property type="match status" value="1"/>
</dbReference>
<gene>
    <name evidence="2" type="ORF">NX782_06950</name>
</gene>
<dbReference type="PANTHER" id="PTHR43441">
    <property type="entry name" value="RIBOSOMAL-PROTEIN-SERINE ACETYLTRANSFERASE"/>
    <property type="match status" value="1"/>
</dbReference>
<dbReference type="PANTHER" id="PTHR43441:SF10">
    <property type="entry name" value="ACETYLTRANSFERASE"/>
    <property type="match status" value="1"/>
</dbReference>
<dbReference type="PROSITE" id="PS51186">
    <property type="entry name" value="GNAT"/>
    <property type="match status" value="1"/>
</dbReference>
<dbReference type="EMBL" id="JANUGX010000006">
    <property type="protein sequence ID" value="MCS0588940.1"/>
    <property type="molecule type" value="Genomic_DNA"/>
</dbReference>
<dbReference type="InterPro" id="IPR016181">
    <property type="entry name" value="Acyl_CoA_acyltransferase"/>
</dbReference>
<dbReference type="Proteomes" id="UP001205560">
    <property type="component" value="Unassembled WGS sequence"/>
</dbReference>
<keyword evidence="3" id="KW-1185">Reference proteome</keyword>
<evidence type="ECO:0000259" key="1">
    <source>
        <dbReference type="PROSITE" id="PS51186"/>
    </source>
</evidence>
<evidence type="ECO:0000313" key="3">
    <source>
        <dbReference type="Proteomes" id="UP001205560"/>
    </source>
</evidence>
<feature type="domain" description="N-acetyltransferase" evidence="1">
    <location>
        <begin position="9"/>
        <end position="181"/>
    </location>
</feature>
<dbReference type="InterPro" id="IPR000182">
    <property type="entry name" value="GNAT_dom"/>
</dbReference>
<organism evidence="2 3">
    <name type="scientific">Massilia norwichensis</name>
    <dbReference type="NCBI Taxonomy" id="1442366"/>
    <lineage>
        <taxon>Bacteria</taxon>
        <taxon>Pseudomonadati</taxon>
        <taxon>Pseudomonadota</taxon>
        <taxon>Betaproteobacteria</taxon>
        <taxon>Burkholderiales</taxon>
        <taxon>Oxalobacteraceae</taxon>
        <taxon>Telluria group</taxon>
        <taxon>Massilia</taxon>
    </lineage>
</organism>